<sequence length="71" mass="8340">MMNSDVADELSEDITNYNCISLLLDESTDMVDIYQRWISIRMIFKDISVIDIRIINNITSKEENTKCEDVY</sequence>
<evidence type="ECO:0000313" key="2">
    <source>
        <dbReference type="Proteomes" id="UP000887116"/>
    </source>
</evidence>
<comment type="caution">
    <text evidence="1">The sequence shown here is derived from an EMBL/GenBank/DDBJ whole genome shotgun (WGS) entry which is preliminary data.</text>
</comment>
<dbReference type="AlphaFoldDB" id="A0A8X6GY92"/>
<gene>
    <name evidence="1" type="ORF">TNCT_117351</name>
</gene>
<dbReference type="Proteomes" id="UP000887116">
    <property type="component" value="Unassembled WGS sequence"/>
</dbReference>
<proteinExistence type="predicted"/>
<organism evidence="1 2">
    <name type="scientific">Trichonephila clavata</name>
    <name type="common">Joro spider</name>
    <name type="synonym">Nephila clavata</name>
    <dbReference type="NCBI Taxonomy" id="2740835"/>
    <lineage>
        <taxon>Eukaryota</taxon>
        <taxon>Metazoa</taxon>
        <taxon>Ecdysozoa</taxon>
        <taxon>Arthropoda</taxon>
        <taxon>Chelicerata</taxon>
        <taxon>Arachnida</taxon>
        <taxon>Araneae</taxon>
        <taxon>Araneomorphae</taxon>
        <taxon>Entelegynae</taxon>
        <taxon>Araneoidea</taxon>
        <taxon>Nephilidae</taxon>
        <taxon>Trichonephila</taxon>
    </lineage>
</organism>
<evidence type="ECO:0000313" key="1">
    <source>
        <dbReference type="EMBL" id="GFR13573.1"/>
    </source>
</evidence>
<keyword evidence="2" id="KW-1185">Reference proteome</keyword>
<reference evidence="1" key="1">
    <citation type="submission" date="2020-07" db="EMBL/GenBank/DDBJ databases">
        <title>Multicomponent nature underlies the extraordinary mechanical properties of spider dragline silk.</title>
        <authorList>
            <person name="Kono N."/>
            <person name="Nakamura H."/>
            <person name="Mori M."/>
            <person name="Yoshida Y."/>
            <person name="Ohtoshi R."/>
            <person name="Malay A.D."/>
            <person name="Moran D.A.P."/>
            <person name="Tomita M."/>
            <person name="Numata K."/>
            <person name="Arakawa K."/>
        </authorList>
    </citation>
    <scope>NUCLEOTIDE SEQUENCE</scope>
</reference>
<protein>
    <recommendedName>
        <fullName evidence="3">DUF4371 domain-containing protein</fullName>
    </recommendedName>
</protein>
<accession>A0A8X6GY92</accession>
<name>A0A8X6GY92_TRICU</name>
<dbReference type="EMBL" id="BMAO01036866">
    <property type="protein sequence ID" value="GFR13573.1"/>
    <property type="molecule type" value="Genomic_DNA"/>
</dbReference>
<evidence type="ECO:0008006" key="3">
    <source>
        <dbReference type="Google" id="ProtNLM"/>
    </source>
</evidence>